<dbReference type="PANTHER" id="PTHR38340">
    <property type="entry name" value="S-LAYER PROTEIN"/>
    <property type="match status" value="1"/>
</dbReference>
<dbReference type="Gene3D" id="2.150.10.10">
    <property type="entry name" value="Serralysin-like metalloprotease, C-terminal"/>
    <property type="match status" value="2"/>
</dbReference>
<dbReference type="Pfam" id="PF03382">
    <property type="entry name" value="DUF285"/>
    <property type="match status" value="2"/>
</dbReference>
<dbReference type="InterPro" id="IPR044048">
    <property type="entry name" value="Big_12"/>
</dbReference>
<evidence type="ECO:0000256" key="3">
    <source>
        <dbReference type="ARBA" id="ARBA00022837"/>
    </source>
</evidence>
<keyword evidence="2" id="KW-0964">Secreted</keyword>
<dbReference type="PROSITE" id="PS00330">
    <property type="entry name" value="HEMOLYSIN_CALCIUM"/>
    <property type="match status" value="1"/>
</dbReference>
<comment type="subcellular location">
    <subcellularLocation>
        <location evidence="1">Secreted</location>
    </subcellularLocation>
</comment>
<dbReference type="InterPro" id="IPR001343">
    <property type="entry name" value="Hemolysn_Ca-bd"/>
</dbReference>
<proteinExistence type="predicted"/>
<evidence type="ECO:0000256" key="1">
    <source>
        <dbReference type="ARBA" id="ARBA00004613"/>
    </source>
</evidence>
<dbReference type="GO" id="GO:0005509">
    <property type="term" value="F:calcium ion binding"/>
    <property type="evidence" value="ECO:0007669"/>
    <property type="project" value="InterPro"/>
</dbReference>
<dbReference type="PRINTS" id="PR00313">
    <property type="entry name" value="CABNDNGRPT"/>
</dbReference>
<feature type="domain" description="Bacterial Ig-like" evidence="4">
    <location>
        <begin position="375"/>
        <end position="453"/>
    </location>
</feature>
<dbReference type="AlphaFoldDB" id="A0A1J8PRN9"/>
<dbReference type="InterPro" id="IPR050557">
    <property type="entry name" value="RTX_toxin/Mannuronan_C5-epim"/>
</dbReference>
<dbReference type="OrthoDB" id="5855837at2"/>
<dbReference type="Proteomes" id="UP000182798">
    <property type="component" value="Unassembled WGS sequence"/>
</dbReference>
<dbReference type="InterPro" id="IPR011049">
    <property type="entry name" value="Serralysin-like_metalloprot_C"/>
</dbReference>
<dbReference type="InterPro" id="IPR019960">
    <property type="entry name" value="T1SS_VCA0849"/>
</dbReference>
<dbReference type="EMBL" id="MIQH01000439">
    <property type="protein sequence ID" value="OJA03600.1"/>
    <property type="molecule type" value="Genomic_DNA"/>
</dbReference>
<protein>
    <recommendedName>
        <fullName evidence="4">Bacterial Ig-like domain-containing protein</fullName>
    </recommendedName>
</protein>
<feature type="non-terminal residue" evidence="5">
    <location>
        <position position="791"/>
    </location>
</feature>
<accession>A0A1J8PRN9</accession>
<evidence type="ECO:0000256" key="2">
    <source>
        <dbReference type="ARBA" id="ARBA00022525"/>
    </source>
</evidence>
<dbReference type="SUPFAM" id="SSF51120">
    <property type="entry name" value="beta-Roll"/>
    <property type="match status" value="2"/>
</dbReference>
<evidence type="ECO:0000313" key="6">
    <source>
        <dbReference type="Proteomes" id="UP000182798"/>
    </source>
</evidence>
<gene>
    <name evidence="5" type="ORF">BGC33_05200</name>
</gene>
<dbReference type="InterPro" id="IPR005046">
    <property type="entry name" value="DUF285"/>
</dbReference>
<sequence length="791" mass="85578">VAAGAFADIVGNVNTAVAKNETRINYLAKWIDLVRGNGRNDNTDITMWDVSHVLDASYAFYDDGTDQDITNWDVSNVVNMSNMFDGSLNTYIDFSSWDVGKVVNMSQMFQHTNQLVQNLDSWDISSSKNASRMFFKARGMGAAAMDKILRGWAKLDTTAGETAIQSNVEWGIANYTDATARQYLIDTYNWTINIGTFDGNKTIQGTATSNTFATTSTKTTLHGLGGNDTLIGGTTDDILVGGAGNDTLIGEGGRDTFDYGFENAGNDLIGDFTVGDINTNADADIVDLKDLLIGYESTSNLSDFITATADGASTKLTIDHDGAGELNSPVTIILGNIAYRANLLDDMIANGNLVLGTVKPILTITGSGGRRDIHKIITFNFNETIGYGTFTVDDIDIVNGTIDLGSFTRVNESQYTIMVTPSLGGMHANVAITVAANTFTDSVGNANTVITKNTTKLEDLKRQVDIDGSGSDTDLTNWNVSHASNAFDAFYKAYHFNQNIGKWDVSNMISARRMFKEATAFNQDISSWDVSKMTTARWMFGEATAFNQDIGNWEVSKLTTARWMFYEATAFNQNLGSWDISSLTAAEGMFVTTSMTTANMDNTLRGWAKLDIPAGEAAIQRDVAWDIANYTDATAKQYLIDTYNWTIEAITYDGINRIKVDFDGFDGSKTIQGSNTQSDTLFTTSAKTTIHGLGGNDNLNGGTTDDILIGGAGNDILTGGGGSDTFDYGFTNAGNDWIKDFVVGDKYDLDVIDLSDLLIGYGSASYLSDFVTASAADSTADNIFTRLTIDH</sequence>
<organism evidence="5 6">
    <name type="scientific">Bathymodiolus thermophilus thioautotrophic gill symbiont</name>
    <dbReference type="NCBI Taxonomy" id="2360"/>
    <lineage>
        <taxon>Bacteria</taxon>
        <taxon>Pseudomonadati</taxon>
        <taxon>Pseudomonadota</taxon>
        <taxon>Gammaproteobacteria</taxon>
        <taxon>sulfur-oxidizing symbionts</taxon>
    </lineage>
</organism>
<dbReference type="Pfam" id="PF00353">
    <property type="entry name" value="HemolysinCabind"/>
    <property type="match status" value="2"/>
</dbReference>
<evidence type="ECO:0000313" key="5">
    <source>
        <dbReference type="EMBL" id="OJA03600.1"/>
    </source>
</evidence>
<comment type="caution">
    <text evidence="5">The sequence shown here is derived from an EMBL/GenBank/DDBJ whole genome shotgun (WGS) entry which is preliminary data.</text>
</comment>
<reference evidence="6" key="1">
    <citation type="submission" date="2016-09" db="EMBL/GenBank/DDBJ databases">
        <title>Genome Sequence of Bathymodiolus thermophilus sulfur-oxidizing gill endosymbiont.</title>
        <authorList>
            <person name="Ponnudurai R."/>
            <person name="Kleiner M."/>
            <person name="Sayavedra L."/>
            <person name="Thuermer A."/>
            <person name="Felbeck H."/>
            <person name="Schlueter R."/>
            <person name="Schweder T."/>
            <person name="Markert S."/>
        </authorList>
    </citation>
    <scope>NUCLEOTIDE SEQUENCE [LARGE SCALE GENOMIC DNA]</scope>
    <source>
        <strain evidence="6">BAT/CrabSpa'14</strain>
    </source>
</reference>
<dbReference type="RefSeq" id="WP_143108652.1">
    <property type="nucleotide sequence ID" value="NZ_MIQH01000439.1"/>
</dbReference>
<dbReference type="Pfam" id="PF19078">
    <property type="entry name" value="Big_12"/>
    <property type="match status" value="1"/>
</dbReference>
<dbReference type="GO" id="GO:0005576">
    <property type="term" value="C:extracellular region"/>
    <property type="evidence" value="ECO:0007669"/>
    <property type="project" value="UniProtKB-SubCell"/>
</dbReference>
<dbReference type="PANTHER" id="PTHR38340:SF1">
    <property type="entry name" value="S-LAYER PROTEIN"/>
    <property type="match status" value="1"/>
</dbReference>
<name>A0A1J8PRN9_9GAMM</name>
<evidence type="ECO:0000259" key="4">
    <source>
        <dbReference type="Pfam" id="PF19078"/>
    </source>
</evidence>
<feature type="non-terminal residue" evidence="5">
    <location>
        <position position="1"/>
    </location>
</feature>
<dbReference type="NCBIfam" id="TIGR03661">
    <property type="entry name" value="T1SS_VCA0849"/>
    <property type="match status" value="2"/>
</dbReference>
<keyword evidence="3" id="KW-0106">Calcium</keyword>
<dbReference type="InterPro" id="IPR018511">
    <property type="entry name" value="Hemolysin-typ_Ca-bd_CS"/>
</dbReference>